<dbReference type="EMBL" id="UOFB01000209">
    <property type="protein sequence ID" value="VAW47619.1"/>
    <property type="molecule type" value="Genomic_DNA"/>
</dbReference>
<proteinExistence type="predicted"/>
<protein>
    <submittedName>
        <fullName evidence="1">Uncharacterized protein</fullName>
    </submittedName>
</protein>
<dbReference type="AlphaFoldDB" id="A0A3B0WE30"/>
<sequence>MKIRFYVGSAFLTLVLLVSAACGKKNDLTLPPPEETLTPENSAVKSSFLPPYYLRSPHFQETT</sequence>
<accession>A0A3B0WE30</accession>
<organism evidence="1">
    <name type="scientific">hydrothermal vent metagenome</name>
    <dbReference type="NCBI Taxonomy" id="652676"/>
    <lineage>
        <taxon>unclassified sequences</taxon>
        <taxon>metagenomes</taxon>
        <taxon>ecological metagenomes</taxon>
    </lineage>
</organism>
<gene>
    <name evidence="1" type="ORF">MNBD_GAMMA04-1014</name>
</gene>
<evidence type="ECO:0000313" key="1">
    <source>
        <dbReference type="EMBL" id="VAW47619.1"/>
    </source>
</evidence>
<dbReference type="PROSITE" id="PS51257">
    <property type="entry name" value="PROKAR_LIPOPROTEIN"/>
    <property type="match status" value="1"/>
</dbReference>
<name>A0A3B0WE30_9ZZZZ</name>
<reference evidence="1" key="1">
    <citation type="submission" date="2018-06" db="EMBL/GenBank/DDBJ databases">
        <authorList>
            <person name="Zhirakovskaya E."/>
        </authorList>
    </citation>
    <scope>NUCLEOTIDE SEQUENCE</scope>
</reference>